<name>A0ABV0ABQ8_9FLAO</name>
<evidence type="ECO:0000259" key="9">
    <source>
        <dbReference type="SMART" id="SM00382"/>
    </source>
</evidence>
<dbReference type="InterPro" id="IPR008921">
    <property type="entry name" value="DNA_pol3_clamp-load_cplx_C"/>
</dbReference>
<dbReference type="EC" id="2.7.7.7" evidence="8"/>
<evidence type="ECO:0000256" key="5">
    <source>
        <dbReference type="ARBA" id="ARBA00022840"/>
    </source>
</evidence>
<dbReference type="RefSeq" id="WP_346241804.1">
    <property type="nucleotide sequence ID" value="NZ_JAZHYP010000004.1"/>
</dbReference>
<keyword evidence="3 8" id="KW-0547">Nucleotide-binding</keyword>
<dbReference type="InterPro" id="IPR003593">
    <property type="entry name" value="AAA+_ATPase"/>
</dbReference>
<dbReference type="NCBIfam" id="TIGR02397">
    <property type="entry name" value="dnaX_nterm"/>
    <property type="match status" value="1"/>
</dbReference>
<dbReference type="NCBIfam" id="NF004046">
    <property type="entry name" value="PRK05563.1"/>
    <property type="match status" value="1"/>
</dbReference>
<accession>A0ABV0ABQ8</accession>
<dbReference type="SUPFAM" id="SSF52540">
    <property type="entry name" value="P-loop containing nucleoside triphosphate hydrolases"/>
    <property type="match status" value="1"/>
</dbReference>
<dbReference type="NCBIfam" id="NF011531">
    <property type="entry name" value="PRK14971.1"/>
    <property type="match status" value="1"/>
</dbReference>
<keyword evidence="11" id="KW-1185">Reference proteome</keyword>
<dbReference type="EMBL" id="JAZHYP010000004">
    <property type="protein sequence ID" value="MEN3323996.1"/>
    <property type="molecule type" value="Genomic_DNA"/>
</dbReference>
<dbReference type="PRINTS" id="PR00300">
    <property type="entry name" value="CLPPROTEASEA"/>
</dbReference>
<keyword evidence="2" id="KW-0479">Metal-binding</keyword>
<evidence type="ECO:0000256" key="8">
    <source>
        <dbReference type="RuleBase" id="RU364063"/>
    </source>
</evidence>
<dbReference type="PANTHER" id="PTHR11669:SF0">
    <property type="entry name" value="PROTEIN STICHEL-LIKE 2"/>
    <property type="match status" value="1"/>
</dbReference>
<gene>
    <name evidence="8" type="primary">dnaX</name>
    <name evidence="10" type="ORF">VP395_09675</name>
</gene>
<dbReference type="InterPro" id="IPR050238">
    <property type="entry name" value="DNA_Rep/Repair_Clamp_Loader"/>
</dbReference>
<dbReference type="CDD" id="cd00009">
    <property type="entry name" value="AAA"/>
    <property type="match status" value="1"/>
</dbReference>
<dbReference type="NCBIfam" id="TIGR01128">
    <property type="entry name" value="holA"/>
    <property type="match status" value="1"/>
</dbReference>
<keyword evidence="8 10" id="KW-0808">Transferase</keyword>
<dbReference type="SMART" id="SM00382">
    <property type="entry name" value="AAA"/>
    <property type="match status" value="1"/>
</dbReference>
<feature type="domain" description="AAA+ ATPase" evidence="9">
    <location>
        <begin position="38"/>
        <end position="168"/>
    </location>
</feature>
<dbReference type="Pfam" id="PF13177">
    <property type="entry name" value="DNA_pol3_delta2"/>
    <property type="match status" value="1"/>
</dbReference>
<keyword evidence="8" id="KW-0235">DNA replication</keyword>
<evidence type="ECO:0000313" key="11">
    <source>
        <dbReference type="Proteomes" id="UP001416393"/>
    </source>
</evidence>
<keyword evidence="4" id="KW-0862">Zinc</keyword>
<evidence type="ECO:0000313" key="10">
    <source>
        <dbReference type="EMBL" id="MEN3323996.1"/>
    </source>
</evidence>
<dbReference type="Proteomes" id="UP001416393">
    <property type="component" value="Unassembled WGS sequence"/>
</dbReference>
<sequence length="581" mass="65961">MEHFVVSARKYRPQTFKDVVGQQAITNTLLNAIENNHLAQALLFTGPRGVGKTTCARILAKMINSDGSETGDEDFAFNIFELDAASNNSVDDIRSLTDQVRIPPQIGKYKVYIIDEVHMLSQAAFNAFLKTLEEPPKHCIFILATTEKHKIIPTILSRCQIFDFKRITVTDAKDYLKYIAEEQGVKAEDDALHIIAQKADGAMRDALSIFDRVVSFSGKNLTRQAVTENLNVLDYETYFESTDLILENKIPELLLQFNRTLSKGFDGHHFIAGLASHFRDLLVSKTPETIELLEVGDETKRKYLEQSQKASQDFLLQGINLANDCDLKYKSSKNQRLLIELCLMQLASITFDGEKKNSRHFIIPPSYFQKKGIKPVPVTLSNKEENKAIPIVKKTDGSKKEETAVNGTSNNTNKFQVNPPAKIELKQDLKRASGLSLKSLKVKKEHLIKQMDVVVDEENLPKEPFTEADLLKAWNEFIVILQKDGKHNLASILSIDTPKVKGTVVHLEYPNATNKIELERNQYDLMLYIRKTLSNFDISLSVTVNEELEKQYAYTTLEKFEKLKEKNPNIDTLRKTFDLDI</sequence>
<dbReference type="InterPro" id="IPR012763">
    <property type="entry name" value="DNA_pol_III_sug/sutau_N"/>
</dbReference>
<dbReference type="Gene3D" id="1.10.8.60">
    <property type="match status" value="1"/>
</dbReference>
<organism evidence="10 11">
    <name type="scientific">Mariniflexile soesokkakense</name>
    <dbReference type="NCBI Taxonomy" id="1343160"/>
    <lineage>
        <taxon>Bacteria</taxon>
        <taxon>Pseudomonadati</taxon>
        <taxon>Bacteroidota</taxon>
        <taxon>Flavobacteriia</taxon>
        <taxon>Flavobacteriales</taxon>
        <taxon>Flavobacteriaceae</taxon>
        <taxon>Mariniflexile</taxon>
    </lineage>
</organism>
<dbReference type="InterPro" id="IPR001270">
    <property type="entry name" value="ClpA/B"/>
</dbReference>
<dbReference type="Gene3D" id="1.20.272.10">
    <property type="match status" value="1"/>
</dbReference>
<dbReference type="Gene3D" id="3.40.50.300">
    <property type="entry name" value="P-loop containing nucleotide triphosphate hydrolases"/>
    <property type="match status" value="1"/>
</dbReference>
<evidence type="ECO:0000256" key="4">
    <source>
        <dbReference type="ARBA" id="ARBA00022833"/>
    </source>
</evidence>
<keyword evidence="8 10" id="KW-0548">Nucleotidyltransferase</keyword>
<protein>
    <recommendedName>
        <fullName evidence="8">DNA polymerase III subunit gamma/tau</fullName>
        <ecNumber evidence="8">2.7.7.7</ecNumber>
    </recommendedName>
</protein>
<evidence type="ECO:0000256" key="3">
    <source>
        <dbReference type="ARBA" id="ARBA00022741"/>
    </source>
</evidence>
<comment type="caution">
    <text evidence="10">The sequence shown here is derived from an EMBL/GenBank/DDBJ whole genome shotgun (WGS) entry which is preliminary data.</text>
</comment>
<dbReference type="CDD" id="cd18137">
    <property type="entry name" value="HLD_clamp_pol_III_gamma_tau"/>
    <property type="match status" value="1"/>
</dbReference>
<evidence type="ECO:0000256" key="2">
    <source>
        <dbReference type="ARBA" id="ARBA00022723"/>
    </source>
</evidence>
<evidence type="ECO:0000256" key="6">
    <source>
        <dbReference type="ARBA" id="ARBA00022932"/>
    </source>
</evidence>
<dbReference type="InterPro" id="IPR005790">
    <property type="entry name" value="DNA_polIII_delta"/>
</dbReference>
<dbReference type="GO" id="GO:0003887">
    <property type="term" value="F:DNA-directed DNA polymerase activity"/>
    <property type="evidence" value="ECO:0007669"/>
    <property type="project" value="UniProtKB-EC"/>
</dbReference>
<dbReference type="InterPro" id="IPR045085">
    <property type="entry name" value="HLD_clamp_pol_III_gamma_tau"/>
</dbReference>
<keyword evidence="5 8" id="KW-0067">ATP-binding</keyword>
<keyword evidence="6 8" id="KW-0239">DNA-directed DNA polymerase</keyword>
<dbReference type="SUPFAM" id="SSF48019">
    <property type="entry name" value="post-AAA+ oligomerization domain-like"/>
    <property type="match status" value="1"/>
</dbReference>
<evidence type="ECO:0000256" key="7">
    <source>
        <dbReference type="ARBA" id="ARBA00049244"/>
    </source>
</evidence>
<evidence type="ECO:0000256" key="1">
    <source>
        <dbReference type="ARBA" id="ARBA00006360"/>
    </source>
</evidence>
<dbReference type="PANTHER" id="PTHR11669">
    <property type="entry name" value="REPLICATION FACTOR C / DNA POLYMERASE III GAMMA-TAU SUBUNIT"/>
    <property type="match status" value="1"/>
</dbReference>
<comment type="subunit">
    <text evidence="8">DNA polymerase III contains a core (composed of alpha, epsilon and theta chains) that associates with a tau subunit. This core dimerizes to form the POLIII' complex. PolIII' associates with the gamma complex (composed of gamma, delta, delta', psi and chi chains) and with the beta chain to form the complete DNA polymerase III complex.</text>
</comment>
<dbReference type="Pfam" id="PF22608">
    <property type="entry name" value="DNAX_ATPase_lid"/>
    <property type="match status" value="1"/>
</dbReference>
<dbReference type="InterPro" id="IPR027417">
    <property type="entry name" value="P-loop_NTPase"/>
</dbReference>
<comment type="similarity">
    <text evidence="1 8">Belongs to the DnaX/STICHEL family.</text>
</comment>
<comment type="function">
    <text evidence="8">DNA polymerase III is a complex, multichain enzyme responsible for most of the replicative synthesis in bacteria. This DNA polymerase also exhibits 3' to 5' exonuclease activity.</text>
</comment>
<proteinExistence type="inferred from homology"/>
<comment type="catalytic activity">
    <reaction evidence="7 8">
        <text>DNA(n) + a 2'-deoxyribonucleoside 5'-triphosphate = DNA(n+1) + diphosphate</text>
        <dbReference type="Rhea" id="RHEA:22508"/>
        <dbReference type="Rhea" id="RHEA-COMP:17339"/>
        <dbReference type="Rhea" id="RHEA-COMP:17340"/>
        <dbReference type="ChEBI" id="CHEBI:33019"/>
        <dbReference type="ChEBI" id="CHEBI:61560"/>
        <dbReference type="ChEBI" id="CHEBI:173112"/>
        <dbReference type="EC" id="2.7.7.7"/>
    </reaction>
</comment>
<reference evidence="10 11" key="1">
    <citation type="submission" date="2024-01" db="EMBL/GenBank/DDBJ databases">
        <title>Mariniflexile litorale sp. nov., isolated from the shallow sediments of the Sea of Japan.</title>
        <authorList>
            <person name="Romanenko L."/>
            <person name="Bystritskaya E."/>
            <person name="Isaeva M."/>
        </authorList>
    </citation>
    <scope>NUCLEOTIDE SEQUENCE [LARGE SCALE GENOMIC DNA]</scope>
    <source>
        <strain evidence="10 11">KCTC 32427</strain>
    </source>
</reference>